<dbReference type="NCBIfam" id="NF004347">
    <property type="entry name" value="PRK05728.1-4"/>
    <property type="match status" value="1"/>
</dbReference>
<dbReference type="RefSeq" id="WP_086450426.1">
    <property type="nucleotide sequence ID" value="NZ_MSPP01000001.1"/>
</dbReference>
<evidence type="ECO:0000313" key="1">
    <source>
        <dbReference type="EMBL" id="OUD10780.1"/>
    </source>
</evidence>
<dbReference type="Gene3D" id="3.40.50.10110">
    <property type="entry name" value="DNA polymerase III subunit chi"/>
    <property type="match status" value="1"/>
</dbReference>
<dbReference type="PANTHER" id="PTHR38767:SF1">
    <property type="entry name" value="DNA POLYMERASE III SUBUNIT CHI"/>
    <property type="match status" value="1"/>
</dbReference>
<dbReference type="InterPro" id="IPR036768">
    <property type="entry name" value="PolIII_chi_sf"/>
</dbReference>
<dbReference type="OrthoDB" id="9795973at2"/>
<dbReference type="InterPro" id="IPR007459">
    <property type="entry name" value="DNA_pol3_chi"/>
</dbReference>
<protein>
    <submittedName>
        <fullName evidence="1">DNA polymerase III subunit chi</fullName>
    </submittedName>
</protein>
<dbReference type="GO" id="GO:0003887">
    <property type="term" value="F:DNA-directed DNA polymerase activity"/>
    <property type="evidence" value="ECO:0007669"/>
    <property type="project" value="InterPro"/>
</dbReference>
<dbReference type="GO" id="GO:0032298">
    <property type="term" value="P:positive regulation of DNA-templated DNA replication initiation"/>
    <property type="evidence" value="ECO:0007669"/>
    <property type="project" value="TreeGrafter"/>
</dbReference>
<dbReference type="AlphaFoldDB" id="A0A251X238"/>
<accession>A0A251X238</accession>
<name>A0A251X238_9RHOB</name>
<proteinExistence type="predicted"/>
<keyword evidence="2" id="KW-1185">Reference proteome</keyword>
<dbReference type="SUPFAM" id="SSF102400">
    <property type="entry name" value="DNA polymerase III chi subunit"/>
    <property type="match status" value="1"/>
</dbReference>
<evidence type="ECO:0000313" key="2">
    <source>
        <dbReference type="Proteomes" id="UP000194664"/>
    </source>
</evidence>
<dbReference type="GO" id="GO:0006260">
    <property type="term" value="P:DNA replication"/>
    <property type="evidence" value="ECO:0007669"/>
    <property type="project" value="InterPro"/>
</dbReference>
<dbReference type="EMBL" id="MSPP01000001">
    <property type="protein sequence ID" value="OUD10780.1"/>
    <property type="molecule type" value="Genomic_DNA"/>
</dbReference>
<dbReference type="PANTHER" id="PTHR38767">
    <property type="entry name" value="DNA POLYMERASE III SUBUNIT CHI"/>
    <property type="match status" value="1"/>
</dbReference>
<dbReference type="GO" id="GO:0003677">
    <property type="term" value="F:DNA binding"/>
    <property type="evidence" value="ECO:0007669"/>
    <property type="project" value="InterPro"/>
</dbReference>
<gene>
    <name evidence="1" type="ORF">BVC71_04675</name>
</gene>
<comment type="caution">
    <text evidence="1">The sequence shown here is derived from an EMBL/GenBank/DDBJ whole genome shotgun (WGS) entry which is preliminary data.</text>
</comment>
<sequence>MGAAYFYHLTEDSLEHALPILLGKALEAGWRVEVRGTDPDRLARLDVELWKGAGPSFLPHGIAGGPHDADQPILLTTAVNNTNNASCIVSVHGAVLSSEEVKTADRAMVVFDGHDGTSVQIARDAWKQLTGAGTTAQYWAQEGGRWVKKAETA</sequence>
<reference evidence="1 2" key="1">
    <citation type="submission" date="2016-12" db="EMBL/GenBank/DDBJ databases">
        <title>The draft genome sequence of HSLHS2.</title>
        <authorList>
            <person name="Hu D."/>
            <person name="Wang L."/>
            <person name="Shao Z."/>
        </authorList>
    </citation>
    <scope>NUCLEOTIDE SEQUENCE [LARGE SCALE GENOMIC DNA]</scope>
    <source>
        <strain evidence="1">MCCC 1A06712</strain>
    </source>
</reference>
<dbReference type="Proteomes" id="UP000194664">
    <property type="component" value="Unassembled WGS sequence"/>
</dbReference>
<dbReference type="Pfam" id="PF04364">
    <property type="entry name" value="DNA_pol3_chi"/>
    <property type="match status" value="1"/>
</dbReference>
<organism evidence="1 2">
    <name type="scientific">Marivivens niveibacter</name>
    <dbReference type="NCBI Taxonomy" id="1930667"/>
    <lineage>
        <taxon>Bacteria</taxon>
        <taxon>Pseudomonadati</taxon>
        <taxon>Pseudomonadota</taxon>
        <taxon>Alphaproteobacteria</taxon>
        <taxon>Rhodobacterales</taxon>
        <taxon>Paracoccaceae</taxon>
        <taxon>Marivivens group</taxon>
        <taxon>Marivivens</taxon>
    </lineage>
</organism>